<dbReference type="EMBL" id="JAXAVW010000054">
    <property type="protein sequence ID" value="MDX8037035.1"/>
    <property type="molecule type" value="Genomic_DNA"/>
</dbReference>
<dbReference type="RefSeq" id="WP_319972033.1">
    <property type="nucleotide sequence ID" value="NZ_JAXAVW010000054.1"/>
</dbReference>
<reference evidence="2 3" key="1">
    <citation type="submission" date="2023-11" db="EMBL/GenBank/DDBJ databases">
        <title>Lentzea sokolovensis, sp. nov., Lentzea kristufkii, sp. nov., and Lentzea miocenensis, sp. nov., rare actinobacteria from Sokolov Coal Basin, Miocene lacustrine sediment, Czech Republic.</title>
        <authorList>
            <person name="Lara A."/>
            <person name="Kotroba L."/>
            <person name="Nouioui I."/>
            <person name="Neumann-Schaal M."/>
            <person name="Mast Y."/>
            <person name="Chronakova A."/>
        </authorList>
    </citation>
    <scope>NUCLEOTIDE SEQUENCE [LARGE SCALE GENOMIC DNA]</scope>
    <source>
        <strain evidence="2 3">BCCO 10_0856</strain>
    </source>
</reference>
<proteinExistence type="predicted"/>
<sequence>MSFADLAMASTRDRDGHVVVQCSAVPNGTSCMVVTVYPSAMPNDAAIGIVLQQQSIVDFIWWHWPTDEFAAWGQWAGGIGALLAVGLALGAMRRDRKKHQAELAAAARADTAARLKVLEDEAERHAARARAVVAGPGYESMGEPGFTKEMPIVTCGVKIANYSPSPVLEVVLEDVDMLAPDGGLHPVWLAQPISTMQLPRQIAAVVAPGGEEIVDLAVVGNVWPHVRSGQGLLKVTFTFLDIEGYRWRRCGSEAPVRINEDGTPWAAQKAGDSNPA</sequence>
<reference evidence="2 3" key="2">
    <citation type="submission" date="2023-11" db="EMBL/GenBank/DDBJ databases">
        <authorList>
            <person name="Lara A.C."/>
            <person name="Chronakova A."/>
        </authorList>
    </citation>
    <scope>NUCLEOTIDE SEQUENCE [LARGE SCALE GENOMIC DNA]</scope>
    <source>
        <strain evidence="2 3">BCCO 10_0856</strain>
    </source>
</reference>
<keyword evidence="3" id="KW-1185">Reference proteome</keyword>
<keyword evidence="1" id="KW-0472">Membrane</keyword>
<protein>
    <submittedName>
        <fullName evidence="2">Uncharacterized protein</fullName>
    </submittedName>
</protein>
<keyword evidence="1" id="KW-1133">Transmembrane helix</keyword>
<gene>
    <name evidence="2" type="ORF">SK803_43170</name>
</gene>
<evidence type="ECO:0000313" key="2">
    <source>
        <dbReference type="EMBL" id="MDX8037035.1"/>
    </source>
</evidence>
<feature type="transmembrane region" description="Helical" evidence="1">
    <location>
        <begin position="72"/>
        <end position="92"/>
    </location>
</feature>
<organism evidence="2 3">
    <name type="scientific">Lentzea miocenica</name>
    <dbReference type="NCBI Taxonomy" id="3095431"/>
    <lineage>
        <taxon>Bacteria</taxon>
        <taxon>Bacillati</taxon>
        <taxon>Actinomycetota</taxon>
        <taxon>Actinomycetes</taxon>
        <taxon>Pseudonocardiales</taxon>
        <taxon>Pseudonocardiaceae</taxon>
        <taxon>Lentzea</taxon>
    </lineage>
</organism>
<accession>A0ABU4TFS6</accession>
<dbReference type="Proteomes" id="UP001285521">
    <property type="component" value="Unassembled WGS sequence"/>
</dbReference>
<evidence type="ECO:0000313" key="3">
    <source>
        <dbReference type="Proteomes" id="UP001285521"/>
    </source>
</evidence>
<name>A0ABU4TFS6_9PSEU</name>
<evidence type="ECO:0000256" key="1">
    <source>
        <dbReference type="SAM" id="Phobius"/>
    </source>
</evidence>
<keyword evidence="1" id="KW-0812">Transmembrane</keyword>
<comment type="caution">
    <text evidence="2">The sequence shown here is derived from an EMBL/GenBank/DDBJ whole genome shotgun (WGS) entry which is preliminary data.</text>
</comment>